<feature type="domain" description="Transcription regulator TrmB N-terminal" evidence="1">
    <location>
        <begin position="7"/>
        <end position="64"/>
    </location>
</feature>
<gene>
    <name evidence="2" type="ORF">A2663_00830</name>
</gene>
<proteinExistence type="predicted"/>
<dbReference type="PANTHER" id="PTHR34293">
    <property type="entry name" value="HTH-TYPE TRANSCRIPTIONAL REGULATOR TRMBL2"/>
    <property type="match status" value="1"/>
</dbReference>
<protein>
    <recommendedName>
        <fullName evidence="1">Transcription regulator TrmB N-terminal domain-containing protein</fullName>
    </recommendedName>
</protein>
<reference evidence="2 3" key="1">
    <citation type="journal article" date="2016" name="Nat. Commun.">
        <title>Thousands of microbial genomes shed light on interconnected biogeochemical processes in an aquifer system.</title>
        <authorList>
            <person name="Anantharaman K."/>
            <person name="Brown C.T."/>
            <person name="Hug L.A."/>
            <person name="Sharon I."/>
            <person name="Castelle C.J."/>
            <person name="Probst A.J."/>
            <person name="Thomas B.C."/>
            <person name="Singh A."/>
            <person name="Wilkins M.J."/>
            <person name="Karaoz U."/>
            <person name="Brodie E.L."/>
            <person name="Williams K.H."/>
            <person name="Hubbard S.S."/>
            <person name="Banfield J.F."/>
        </authorList>
    </citation>
    <scope>NUCLEOTIDE SEQUENCE [LARGE SCALE GENOMIC DNA]</scope>
</reference>
<dbReference type="EMBL" id="MHIF01000066">
    <property type="protein sequence ID" value="OGY46027.1"/>
    <property type="molecule type" value="Genomic_DNA"/>
</dbReference>
<comment type="caution">
    <text evidence="2">The sequence shown here is derived from an EMBL/GenBank/DDBJ whole genome shotgun (WGS) entry which is preliminary data.</text>
</comment>
<sequence length="244" mass="27931">MQIERILSQLGFSQNESKVYLASLESGLSSAQDIAEKAGLQRTTTYSVLDALAKRGVVGKTKVKGKSRFLAEAPDKLLHLLTELQINIKKALPQLEAIYNKSEVKPKIIFYEGDFAIQKIYDDTLREKPAEILEWNTDDYFTDPNVDKNYINKRLALNIHAKRIAGKGSVWDYKHKRKDEAELSQTLIVPKEIFWPRIEVNIYNNKIAFMDYAEKMSVIIESKAIAEAMKQIYELSWKGAKTLE</sequence>
<name>A0A1G1Y394_9BACT</name>
<dbReference type="InterPro" id="IPR036388">
    <property type="entry name" value="WH-like_DNA-bd_sf"/>
</dbReference>
<dbReference type="InterPro" id="IPR036390">
    <property type="entry name" value="WH_DNA-bd_sf"/>
</dbReference>
<dbReference type="PANTHER" id="PTHR34293:SF1">
    <property type="entry name" value="HTH-TYPE TRANSCRIPTIONAL REGULATOR TRMBL2"/>
    <property type="match status" value="1"/>
</dbReference>
<dbReference type="Pfam" id="PF01978">
    <property type="entry name" value="TrmB"/>
    <property type="match status" value="1"/>
</dbReference>
<evidence type="ECO:0000259" key="1">
    <source>
        <dbReference type="Pfam" id="PF01978"/>
    </source>
</evidence>
<evidence type="ECO:0000313" key="3">
    <source>
        <dbReference type="Proteomes" id="UP000178432"/>
    </source>
</evidence>
<dbReference type="InterPro" id="IPR051797">
    <property type="entry name" value="TrmB-like"/>
</dbReference>
<evidence type="ECO:0000313" key="2">
    <source>
        <dbReference type="EMBL" id="OGY46027.1"/>
    </source>
</evidence>
<organism evidence="2 3">
    <name type="scientific">Candidatus Buchananbacteria bacterium RIFCSPHIGHO2_01_FULL_46_12</name>
    <dbReference type="NCBI Taxonomy" id="1797536"/>
    <lineage>
        <taxon>Bacteria</taxon>
        <taxon>Candidatus Buchananiibacteriota</taxon>
    </lineage>
</organism>
<dbReference type="InterPro" id="IPR002831">
    <property type="entry name" value="Tscrpt_reg_TrmB_N"/>
</dbReference>
<dbReference type="Gene3D" id="1.10.10.10">
    <property type="entry name" value="Winged helix-like DNA-binding domain superfamily/Winged helix DNA-binding domain"/>
    <property type="match status" value="1"/>
</dbReference>
<accession>A0A1G1Y394</accession>
<dbReference type="Proteomes" id="UP000178432">
    <property type="component" value="Unassembled WGS sequence"/>
</dbReference>
<dbReference type="SUPFAM" id="SSF46785">
    <property type="entry name" value="Winged helix' DNA-binding domain"/>
    <property type="match status" value="1"/>
</dbReference>
<dbReference type="AlphaFoldDB" id="A0A1G1Y394"/>